<accession>A0A942TND0</accession>
<evidence type="ECO:0000313" key="1">
    <source>
        <dbReference type="EMBL" id="MBS4199887.1"/>
    </source>
</evidence>
<dbReference type="AlphaFoldDB" id="A0A942TND0"/>
<name>A0A942TND0_9BACI</name>
<reference evidence="1 2" key="1">
    <citation type="submission" date="2021-05" db="EMBL/GenBank/DDBJ databases">
        <title>Novel Bacillus species.</title>
        <authorList>
            <person name="Liu G."/>
        </authorList>
    </citation>
    <scope>NUCLEOTIDE SEQUENCE [LARGE SCALE GENOMIC DNA]</scope>
    <source>
        <strain evidence="1 2">FJAT-49732</strain>
    </source>
</reference>
<dbReference type="RefSeq" id="WP_213110521.1">
    <property type="nucleotide sequence ID" value="NZ_JAGYPJ010000001.1"/>
</dbReference>
<protein>
    <submittedName>
        <fullName evidence="1">Uncharacterized protein</fullName>
    </submittedName>
</protein>
<dbReference type="Proteomes" id="UP000682713">
    <property type="component" value="Unassembled WGS sequence"/>
</dbReference>
<sequence length="147" mass="16924">MPNKHNKKHTICHALNELKTMQDLLTESSYKYLGKMLSDLVGADTIPFIMYTNDGLFNRIGRETTTNDETFVTNYFRIESINKESGRATISLLRPFDIHGKNTLSIDELIVLKKTSSSMSIDLSHINGIQPLDIDYMKRKNIIEQKW</sequence>
<keyword evidence="2" id="KW-1185">Reference proteome</keyword>
<proteinExistence type="predicted"/>
<organism evidence="1 2">
    <name type="scientific">Lederbergia citrisecunda</name>
    <dbReference type="NCBI Taxonomy" id="2833583"/>
    <lineage>
        <taxon>Bacteria</taxon>
        <taxon>Bacillati</taxon>
        <taxon>Bacillota</taxon>
        <taxon>Bacilli</taxon>
        <taxon>Bacillales</taxon>
        <taxon>Bacillaceae</taxon>
        <taxon>Lederbergia</taxon>
    </lineage>
</organism>
<comment type="caution">
    <text evidence="1">The sequence shown here is derived from an EMBL/GenBank/DDBJ whole genome shotgun (WGS) entry which is preliminary data.</text>
</comment>
<dbReference type="EMBL" id="JAGYPJ010000001">
    <property type="protein sequence ID" value="MBS4199887.1"/>
    <property type="molecule type" value="Genomic_DNA"/>
</dbReference>
<evidence type="ECO:0000313" key="2">
    <source>
        <dbReference type="Proteomes" id="UP000682713"/>
    </source>
</evidence>
<gene>
    <name evidence="1" type="ORF">KHA93_09480</name>
</gene>